<dbReference type="OMA" id="RDYTGCN"/>
<feature type="signal peptide" evidence="10">
    <location>
        <begin position="1"/>
        <end position="20"/>
    </location>
</feature>
<keyword evidence="6" id="KW-0472">Membrane</keyword>
<proteinExistence type="inferred from homology"/>
<dbReference type="Proteomes" id="UP000008672">
    <property type="component" value="Unassembled WGS sequence"/>
</dbReference>
<dbReference type="PROSITE" id="PS50835">
    <property type="entry name" value="IG_LIKE"/>
    <property type="match status" value="1"/>
</dbReference>
<dbReference type="InterPro" id="IPR013106">
    <property type="entry name" value="Ig_V-set"/>
</dbReference>
<evidence type="ECO:0000256" key="5">
    <source>
        <dbReference type="ARBA" id="ARBA00022989"/>
    </source>
</evidence>
<dbReference type="GO" id="GO:0005886">
    <property type="term" value="C:plasma membrane"/>
    <property type="evidence" value="ECO:0007669"/>
    <property type="project" value="TreeGrafter"/>
</dbReference>
<keyword evidence="5" id="KW-1133">Transmembrane helix</keyword>
<dbReference type="Ensembl" id="ENSLACT00000003842.1">
    <property type="protein sequence ID" value="ENSLACP00000003807.1"/>
    <property type="gene ID" value="ENSLACG00000003392.1"/>
</dbReference>
<reference evidence="12" key="2">
    <citation type="submission" date="2025-08" db="UniProtKB">
        <authorList>
            <consortium name="Ensembl"/>
        </authorList>
    </citation>
    <scope>IDENTIFICATION</scope>
</reference>
<sequence length="259" mass="28078">MGSLVWRGLELLLLAAVTSAISISTPSEIFVENGTQATLSCTFKSSEVVSTSTTVSWSYARQSTTDSIGFFHVSQGKPYFGAVPQFKDRVSWVGNLNKRDGSITIANMQFRDNGTYSCDVKNPPDITGTQSKIILRVVEKGNPPVLPPWIVKGLCVLLPCSISLLPGLLYTVSLKKKKKKKSPPPMGLYNSCKTTEVLTPSTTEVPKKVPLDTESWVNSSISGPHQGPVIYAQLDHSGGKPSSKVNKSESVVYADIRKN</sequence>
<dbReference type="InterPro" id="IPR000920">
    <property type="entry name" value="Myelin_P0-rel"/>
</dbReference>
<dbReference type="GO" id="GO:0005925">
    <property type="term" value="C:focal adhesion"/>
    <property type="evidence" value="ECO:0007669"/>
    <property type="project" value="TreeGrafter"/>
</dbReference>
<keyword evidence="7" id="KW-1015">Disulfide bond</keyword>
<dbReference type="EMBL" id="AFYH01049442">
    <property type="status" value="NOT_ANNOTATED_CDS"/>
    <property type="molecule type" value="Genomic_DNA"/>
</dbReference>
<comment type="subcellular location">
    <subcellularLocation>
        <location evidence="1">Membrane</location>
        <topology evidence="1">Single-pass type I membrane protein</topology>
    </subcellularLocation>
</comment>
<dbReference type="EMBL" id="AFYH01049439">
    <property type="status" value="NOT_ANNOTATED_CDS"/>
    <property type="molecule type" value="Genomic_DNA"/>
</dbReference>
<dbReference type="EMBL" id="AFYH01049438">
    <property type="status" value="NOT_ANNOTATED_CDS"/>
    <property type="molecule type" value="Genomic_DNA"/>
</dbReference>
<evidence type="ECO:0000256" key="1">
    <source>
        <dbReference type="ARBA" id="ARBA00004479"/>
    </source>
</evidence>
<dbReference type="EMBL" id="AFYH01049436">
    <property type="status" value="NOT_ANNOTATED_CDS"/>
    <property type="molecule type" value="Genomic_DNA"/>
</dbReference>
<dbReference type="PANTHER" id="PTHR13869:SF19">
    <property type="entry name" value="MYELIN PROTEIN ZERO-LIKE PROTEIN 1"/>
    <property type="match status" value="1"/>
</dbReference>
<dbReference type="eggNOG" id="ENOG502QUEQ">
    <property type="taxonomic scope" value="Eukaryota"/>
</dbReference>
<reference evidence="12" key="3">
    <citation type="submission" date="2025-09" db="UniProtKB">
        <authorList>
            <consortium name="Ensembl"/>
        </authorList>
    </citation>
    <scope>IDENTIFICATION</scope>
</reference>
<evidence type="ECO:0000313" key="13">
    <source>
        <dbReference type="Proteomes" id="UP000008672"/>
    </source>
</evidence>
<dbReference type="InterPro" id="IPR003599">
    <property type="entry name" value="Ig_sub"/>
</dbReference>
<dbReference type="AlphaFoldDB" id="H3A2D6"/>
<dbReference type="InParanoid" id="H3A2D6"/>
<keyword evidence="4 10" id="KW-0732">Signal</keyword>
<dbReference type="FunCoup" id="H3A2D6">
    <property type="interactions" value="1027"/>
</dbReference>
<keyword evidence="8" id="KW-0325">Glycoprotein</keyword>
<keyword evidence="13" id="KW-1185">Reference proteome</keyword>
<evidence type="ECO:0000256" key="4">
    <source>
        <dbReference type="ARBA" id="ARBA00022729"/>
    </source>
</evidence>
<evidence type="ECO:0000256" key="10">
    <source>
        <dbReference type="SAM" id="SignalP"/>
    </source>
</evidence>
<dbReference type="STRING" id="7897.ENSLACP00000003807"/>
<evidence type="ECO:0000256" key="9">
    <source>
        <dbReference type="ARBA" id="ARBA00023319"/>
    </source>
</evidence>
<dbReference type="SMART" id="SM00406">
    <property type="entry name" value="IGv"/>
    <property type="match status" value="1"/>
</dbReference>
<dbReference type="EMBL" id="AFYH01049440">
    <property type="status" value="NOT_ANNOTATED_CDS"/>
    <property type="molecule type" value="Genomic_DNA"/>
</dbReference>
<dbReference type="EMBL" id="AFYH01049437">
    <property type="status" value="NOT_ANNOTATED_CDS"/>
    <property type="molecule type" value="Genomic_DNA"/>
</dbReference>
<dbReference type="PRINTS" id="PR00213">
    <property type="entry name" value="MYELINP0"/>
</dbReference>
<evidence type="ECO:0000259" key="11">
    <source>
        <dbReference type="PROSITE" id="PS50835"/>
    </source>
</evidence>
<accession>H3A2D6</accession>
<dbReference type="Bgee" id="ENSLACG00000003392">
    <property type="expression patterns" value="Expressed in pectoral fin and 6 other cell types or tissues"/>
</dbReference>
<dbReference type="SMART" id="SM00409">
    <property type="entry name" value="IG"/>
    <property type="match status" value="1"/>
</dbReference>
<keyword evidence="3" id="KW-0812">Transmembrane</keyword>
<evidence type="ECO:0000256" key="3">
    <source>
        <dbReference type="ARBA" id="ARBA00022692"/>
    </source>
</evidence>
<evidence type="ECO:0000313" key="12">
    <source>
        <dbReference type="Ensembl" id="ENSLACP00000003807.1"/>
    </source>
</evidence>
<feature type="chain" id="PRO_5003579819" evidence="10">
    <location>
        <begin position="21"/>
        <end position="259"/>
    </location>
</feature>
<evidence type="ECO:0000256" key="8">
    <source>
        <dbReference type="ARBA" id="ARBA00023180"/>
    </source>
</evidence>
<keyword evidence="9" id="KW-0393">Immunoglobulin domain</keyword>
<dbReference type="GeneTree" id="ENSGT01030000234556"/>
<name>H3A2D6_LATCH</name>
<dbReference type="GO" id="GO:0009986">
    <property type="term" value="C:cell surface"/>
    <property type="evidence" value="ECO:0007669"/>
    <property type="project" value="TreeGrafter"/>
</dbReference>
<reference evidence="13" key="1">
    <citation type="submission" date="2011-08" db="EMBL/GenBank/DDBJ databases">
        <title>The draft genome of Latimeria chalumnae.</title>
        <authorList>
            <person name="Di Palma F."/>
            <person name="Alfoldi J."/>
            <person name="Johnson J."/>
            <person name="Berlin A."/>
            <person name="Gnerre S."/>
            <person name="Jaffe D."/>
            <person name="MacCallum I."/>
            <person name="Young S."/>
            <person name="Walker B.J."/>
            <person name="Lander E."/>
            <person name="Lindblad-Toh K."/>
        </authorList>
    </citation>
    <scope>NUCLEOTIDE SEQUENCE [LARGE SCALE GENOMIC DNA]</scope>
    <source>
        <strain evidence="13">Wild caught</strain>
    </source>
</reference>
<dbReference type="Pfam" id="PF07686">
    <property type="entry name" value="V-set"/>
    <property type="match status" value="1"/>
</dbReference>
<dbReference type="EMBL" id="AFYH01049441">
    <property type="status" value="NOT_ANNOTATED_CDS"/>
    <property type="molecule type" value="Genomic_DNA"/>
</dbReference>
<comment type="similarity">
    <text evidence="2">Belongs to the myelin P0 protein family.</text>
</comment>
<feature type="domain" description="Ig-like" evidence="11">
    <location>
        <begin position="19"/>
        <end position="136"/>
    </location>
</feature>
<protein>
    <submittedName>
        <fullName evidence="12">Myelin protein zero-like 1 like</fullName>
    </submittedName>
</protein>
<dbReference type="PANTHER" id="PTHR13869">
    <property type="entry name" value="MYELIN P0 RELATED"/>
    <property type="match status" value="1"/>
</dbReference>
<dbReference type="HOGENOM" id="CLU_090350_3_0_1"/>
<evidence type="ECO:0000256" key="7">
    <source>
        <dbReference type="ARBA" id="ARBA00023157"/>
    </source>
</evidence>
<dbReference type="InterPro" id="IPR036179">
    <property type="entry name" value="Ig-like_dom_sf"/>
</dbReference>
<dbReference type="EMBL" id="AFYH01049443">
    <property type="status" value="NOT_ANNOTATED_CDS"/>
    <property type="molecule type" value="Genomic_DNA"/>
</dbReference>
<dbReference type="InterPro" id="IPR007110">
    <property type="entry name" value="Ig-like_dom"/>
</dbReference>
<dbReference type="SUPFAM" id="SSF48726">
    <property type="entry name" value="Immunoglobulin"/>
    <property type="match status" value="1"/>
</dbReference>
<organism evidence="12 13">
    <name type="scientific">Latimeria chalumnae</name>
    <name type="common">Coelacanth</name>
    <dbReference type="NCBI Taxonomy" id="7897"/>
    <lineage>
        <taxon>Eukaryota</taxon>
        <taxon>Metazoa</taxon>
        <taxon>Chordata</taxon>
        <taxon>Craniata</taxon>
        <taxon>Vertebrata</taxon>
        <taxon>Euteleostomi</taxon>
        <taxon>Coelacanthiformes</taxon>
        <taxon>Coelacanthidae</taxon>
        <taxon>Latimeria</taxon>
    </lineage>
</organism>
<dbReference type="InterPro" id="IPR013783">
    <property type="entry name" value="Ig-like_fold"/>
</dbReference>
<dbReference type="Gene3D" id="2.60.40.10">
    <property type="entry name" value="Immunoglobulins"/>
    <property type="match status" value="1"/>
</dbReference>
<evidence type="ECO:0000256" key="2">
    <source>
        <dbReference type="ARBA" id="ARBA00007180"/>
    </source>
</evidence>
<dbReference type="FunFam" id="2.60.40.10:FF:000193">
    <property type="entry name" value="Myelin protein zero-like 1 like"/>
    <property type="match status" value="1"/>
</dbReference>
<evidence type="ECO:0000256" key="6">
    <source>
        <dbReference type="ARBA" id="ARBA00023136"/>
    </source>
</evidence>